<evidence type="ECO:0000259" key="6">
    <source>
        <dbReference type="Pfam" id="PF00590"/>
    </source>
</evidence>
<comment type="caution">
    <text evidence="7">The sequence shown here is derived from an EMBL/GenBank/DDBJ whole genome shotgun (WGS) entry which is preliminary data.</text>
</comment>
<dbReference type="Pfam" id="PF00590">
    <property type="entry name" value="TP_methylase"/>
    <property type="match status" value="1"/>
</dbReference>
<reference evidence="7" key="1">
    <citation type="submission" date="2023-01" db="EMBL/GenBank/DDBJ databases">
        <title>Biogeochemical cycle of methane in antarctic sediments.</title>
        <authorList>
            <person name="Roldan D.M."/>
            <person name="Menes R.J."/>
        </authorList>
    </citation>
    <scope>NUCLEOTIDE SEQUENCE [LARGE SCALE GENOMIC DNA]</scope>
    <source>
        <strain evidence="7">K-2018 MAG008</strain>
    </source>
</reference>
<evidence type="ECO:0000256" key="5">
    <source>
        <dbReference type="ARBA" id="ARBA00022691"/>
    </source>
</evidence>
<dbReference type="GO" id="GO:0008276">
    <property type="term" value="F:protein methyltransferase activity"/>
    <property type="evidence" value="ECO:0007669"/>
    <property type="project" value="InterPro"/>
</dbReference>
<dbReference type="AlphaFoldDB" id="A0AA43QA11"/>
<feature type="domain" description="Tetrapyrrole methylase" evidence="6">
    <location>
        <begin position="44"/>
        <end position="247"/>
    </location>
</feature>
<dbReference type="NCBIfam" id="NF004457">
    <property type="entry name" value="PRK05787.1-5"/>
    <property type="match status" value="1"/>
</dbReference>
<keyword evidence="2" id="KW-0169">Cobalamin biosynthesis</keyword>
<dbReference type="NCBIfam" id="TIGR02467">
    <property type="entry name" value="CbiE"/>
    <property type="match status" value="1"/>
</dbReference>
<dbReference type="InterPro" id="IPR035996">
    <property type="entry name" value="4pyrrol_Methylase_sf"/>
</dbReference>
<keyword evidence="5" id="KW-0949">S-adenosyl-L-methionine</keyword>
<name>A0AA43QA11_9GAMM</name>
<evidence type="ECO:0000256" key="2">
    <source>
        <dbReference type="ARBA" id="ARBA00022573"/>
    </source>
</evidence>
<comment type="pathway">
    <text evidence="1">Cofactor biosynthesis; adenosylcobalamin biosynthesis.</text>
</comment>
<evidence type="ECO:0000313" key="7">
    <source>
        <dbReference type="EMBL" id="MDI1232063.1"/>
    </source>
</evidence>
<dbReference type="EC" id="2.1.1.289" evidence="7"/>
<protein>
    <submittedName>
        <fullName evidence="7">Cobalt-precorrin-7 (C(5))-methyltransferase</fullName>
        <ecNumber evidence="7">2.1.1.289</ecNumber>
    </submittedName>
</protein>
<keyword evidence="4 7" id="KW-0808">Transferase</keyword>
<evidence type="ECO:0000313" key="8">
    <source>
        <dbReference type="Proteomes" id="UP001160519"/>
    </source>
</evidence>
<evidence type="ECO:0000256" key="3">
    <source>
        <dbReference type="ARBA" id="ARBA00022603"/>
    </source>
</evidence>
<evidence type="ECO:0000256" key="1">
    <source>
        <dbReference type="ARBA" id="ARBA00004953"/>
    </source>
</evidence>
<dbReference type="PANTHER" id="PTHR43182">
    <property type="entry name" value="COBALT-PRECORRIN-6B C(15)-METHYLTRANSFERASE (DECARBOXYLATING)"/>
    <property type="match status" value="1"/>
</dbReference>
<keyword evidence="3 7" id="KW-0489">Methyltransferase</keyword>
<dbReference type="SUPFAM" id="SSF53790">
    <property type="entry name" value="Tetrapyrrole methylase"/>
    <property type="match status" value="1"/>
</dbReference>
<dbReference type="GO" id="GO:0032259">
    <property type="term" value="P:methylation"/>
    <property type="evidence" value="ECO:0007669"/>
    <property type="project" value="UniProtKB-KW"/>
</dbReference>
<dbReference type="InterPro" id="IPR014777">
    <property type="entry name" value="4pyrrole_Mease_sub1"/>
</dbReference>
<dbReference type="InterPro" id="IPR000878">
    <property type="entry name" value="4pyrrol_Mease"/>
</dbReference>
<proteinExistence type="predicted"/>
<dbReference type="Gene3D" id="3.40.1010.10">
    <property type="entry name" value="Cobalt-precorrin-4 Transmethylase, Domain 1"/>
    <property type="match status" value="1"/>
</dbReference>
<accession>A0AA43QA11</accession>
<gene>
    <name evidence="7" type="ORF">PSU93_13020</name>
</gene>
<dbReference type="Proteomes" id="UP001160519">
    <property type="component" value="Unassembled WGS sequence"/>
</dbReference>
<dbReference type="CDD" id="cd11644">
    <property type="entry name" value="Precorrin-6Y-MT"/>
    <property type="match status" value="1"/>
</dbReference>
<dbReference type="GO" id="GO:0009236">
    <property type="term" value="P:cobalamin biosynthetic process"/>
    <property type="evidence" value="ECO:0007669"/>
    <property type="project" value="UniProtKB-KW"/>
</dbReference>
<organism evidence="7 8">
    <name type="scientific">Candidatus Methylobacter titanis</name>
    <dbReference type="NCBI Taxonomy" id="3053457"/>
    <lineage>
        <taxon>Bacteria</taxon>
        <taxon>Pseudomonadati</taxon>
        <taxon>Pseudomonadota</taxon>
        <taxon>Gammaproteobacteria</taxon>
        <taxon>Methylococcales</taxon>
        <taxon>Methylococcaceae</taxon>
        <taxon>Methylobacter</taxon>
    </lineage>
</organism>
<sequence length="282" mass="31556">MLVPKLWLGNPVHEAPAWERARKNEQYFSKYGQLTGCPYKGTIMIICIGAGPGDVAYLTQRGAELIRNADVVAGFDAVINVVQSLIPDTAQTVLMNYRDQTEQLAQVAIEHHAGKNCVVVFMGDIHFSGFQYLERVERACGHPVETVPGISSAQILASRAKVCFDETTFITFHRRGDLDPFKRHLVHVLQDQRNAIVIPCPWDAARSFMPRHIAAYLLEQGISPDHPTEVWENLTRSEAEWHGTLADCATKEFSDMSIMLIRTRTPMSSQIEPAMEPLPDAD</sequence>
<evidence type="ECO:0000256" key="4">
    <source>
        <dbReference type="ARBA" id="ARBA00022679"/>
    </source>
</evidence>
<dbReference type="EMBL" id="JAQSDF010000056">
    <property type="protein sequence ID" value="MDI1232063.1"/>
    <property type="molecule type" value="Genomic_DNA"/>
</dbReference>
<dbReference type="InterPro" id="IPR050714">
    <property type="entry name" value="Cobalamin_biosynth_MTase"/>
</dbReference>
<dbReference type="InterPro" id="IPR012818">
    <property type="entry name" value="CbiE"/>
</dbReference>
<keyword evidence="8" id="KW-1185">Reference proteome</keyword>
<dbReference type="PANTHER" id="PTHR43182:SF1">
    <property type="entry name" value="COBALT-PRECORRIN-7 C(5)-METHYLTRANSFERASE"/>
    <property type="match status" value="1"/>
</dbReference>